<proteinExistence type="predicted"/>
<dbReference type="EMBL" id="JABSTU010000011">
    <property type="protein sequence ID" value="KAH8008715.1"/>
    <property type="molecule type" value="Genomic_DNA"/>
</dbReference>
<gene>
    <name evidence="2" type="ORF">HPB51_003362</name>
</gene>
<evidence type="ECO:0000256" key="1">
    <source>
        <dbReference type="SAM" id="MobiDB-lite"/>
    </source>
</evidence>
<dbReference type="Proteomes" id="UP000821866">
    <property type="component" value="Chromosome 9"/>
</dbReference>
<evidence type="ECO:0000313" key="3">
    <source>
        <dbReference type="Proteomes" id="UP000821866"/>
    </source>
</evidence>
<organism evidence="2 3">
    <name type="scientific">Rhipicephalus microplus</name>
    <name type="common">Cattle tick</name>
    <name type="synonym">Boophilus microplus</name>
    <dbReference type="NCBI Taxonomy" id="6941"/>
    <lineage>
        <taxon>Eukaryota</taxon>
        <taxon>Metazoa</taxon>
        <taxon>Ecdysozoa</taxon>
        <taxon>Arthropoda</taxon>
        <taxon>Chelicerata</taxon>
        <taxon>Arachnida</taxon>
        <taxon>Acari</taxon>
        <taxon>Parasitiformes</taxon>
        <taxon>Ixodida</taxon>
        <taxon>Ixodoidea</taxon>
        <taxon>Ixodidae</taxon>
        <taxon>Rhipicephalinae</taxon>
        <taxon>Rhipicephalus</taxon>
        <taxon>Boophilus</taxon>
    </lineage>
</organism>
<accession>A0A9J6D3R1</accession>
<sequence>MLSLPQPGVTRHPLPAKRNVSIEPRAVTTPVPIPVAGSTTSVLPTIVLSTLPTLVAATPRTIAASTANAPASLNFHAIHFMLTTISTDLPASMPADCTSATELLVGTTLVFIEITLVNTENAQPAGLTTTALPRAASIEAPRRGATLDLSAGPFNFLVTSVEVSTNGLLKQEQSNTATASTSAPSTVPVEPRARTSTPSTPEATYSASLPVTIGAPSLRFTETTITQTVTTTPARMSAVVLITSFEKTIPPGDE</sequence>
<comment type="caution">
    <text evidence="2">The sequence shown here is derived from an EMBL/GenBank/DDBJ whole genome shotgun (WGS) entry which is preliminary data.</text>
</comment>
<keyword evidence="3" id="KW-1185">Reference proteome</keyword>
<name>A0A9J6D3R1_RHIMP</name>
<evidence type="ECO:0000313" key="2">
    <source>
        <dbReference type="EMBL" id="KAH8008715.1"/>
    </source>
</evidence>
<dbReference type="AlphaFoldDB" id="A0A9J6D3R1"/>
<feature type="region of interest" description="Disordered" evidence="1">
    <location>
        <begin position="172"/>
        <end position="205"/>
    </location>
</feature>
<protein>
    <submittedName>
        <fullName evidence="2">Uncharacterized protein</fullName>
    </submittedName>
</protein>
<reference evidence="2" key="2">
    <citation type="submission" date="2021-09" db="EMBL/GenBank/DDBJ databases">
        <authorList>
            <person name="Jia N."/>
            <person name="Wang J."/>
            <person name="Shi W."/>
            <person name="Du L."/>
            <person name="Sun Y."/>
            <person name="Zhan W."/>
            <person name="Jiang J."/>
            <person name="Wang Q."/>
            <person name="Zhang B."/>
            <person name="Ji P."/>
            <person name="Sakyi L.B."/>
            <person name="Cui X."/>
            <person name="Yuan T."/>
            <person name="Jiang B."/>
            <person name="Yang W."/>
            <person name="Lam T.T.-Y."/>
            <person name="Chang Q."/>
            <person name="Ding S."/>
            <person name="Wang X."/>
            <person name="Zhu J."/>
            <person name="Ruan X."/>
            <person name="Zhao L."/>
            <person name="Wei J."/>
            <person name="Que T."/>
            <person name="Du C."/>
            <person name="Cheng J."/>
            <person name="Dai P."/>
            <person name="Han X."/>
            <person name="Huang E."/>
            <person name="Gao Y."/>
            <person name="Liu J."/>
            <person name="Shao H."/>
            <person name="Ye R."/>
            <person name="Li L."/>
            <person name="Wei W."/>
            <person name="Wang X."/>
            <person name="Wang C."/>
            <person name="Huo Q."/>
            <person name="Li W."/>
            <person name="Guo W."/>
            <person name="Chen H."/>
            <person name="Chen S."/>
            <person name="Zhou L."/>
            <person name="Zhou L."/>
            <person name="Ni X."/>
            <person name="Tian J."/>
            <person name="Zhou Y."/>
            <person name="Sheng Y."/>
            <person name="Liu T."/>
            <person name="Pan Y."/>
            <person name="Xia L."/>
            <person name="Li J."/>
            <person name="Zhao F."/>
            <person name="Cao W."/>
        </authorList>
    </citation>
    <scope>NUCLEOTIDE SEQUENCE</scope>
    <source>
        <strain evidence="2">Rmic-2018</strain>
        <tissue evidence="2">Larvae</tissue>
    </source>
</reference>
<feature type="compositionally biased region" description="Polar residues" evidence="1">
    <location>
        <begin position="194"/>
        <end position="205"/>
    </location>
</feature>
<reference evidence="2" key="1">
    <citation type="journal article" date="2020" name="Cell">
        <title>Large-Scale Comparative Analyses of Tick Genomes Elucidate Their Genetic Diversity and Vector Capacities.</title>
        <authorList>
            <consortium name="Tick Genome and Microbiome Consortium (TIGMIC)"/>
            <person name="Jia N."/>
            <person name="Wang J."/>
            <person name="Shi W."/>
            <person name="Du L."/>
            <person name="Sun Y."/>
            <person name="Zhan W."/>
            <person name="Jiang J.F."/>
            <person name="Wang Q."/>
            <person name="Zhang B."/>
            <person name="Ji P."/>
            <person name="Bell-Sakyi L."/>
            <person name="Cui X.M."/>
            <person name="Yuan T.T."/>
            <person name="Jiang B.G."/>
            <person name="Yang W.F."/>
            <person name="Lam T.T."/>
            <person name="Chang Q.C."/>
            <person name="Ding S.J."/>
            <person name="Wang X.J."/>
            <person name="Zhu J.G."/>
            <person name="Ruan X.D."/>
            <person name="Zhao L."/>
            <person name="Wei J.T."/>
            <person name="Ye R.Z."/>
            <person name="Que T.C."/>
            <person name="Du C.H."/>
            <person name="Zhou Y.H."/>
            <person name="Cheng J.X."/>
            <person name="Dai P.F."/>
            <person name="Guo W.B."/>
            <person name="Han X.H."/>
            <person name="Huang E.J."/>
            <person name="Li L.F."/>
            <person name="Wei W."/>
            <person name="Gao Y.C."/>
            <person name="Liu J.Z."/>
            <person name="Shao H.Z."/>
            <person name="Wang X."/>
            <person name="Wang C.C."/>
            <person name="Yang T.C."/>
            <person name="Huo Q.B."/>
            <person name="Li W."/>
            <person name="Chen H.Y."/>
            <person name="Chen S.E."/>
            <person name="Zhou L.G."/>
            <person name="Ni X.B."/>
            <person name="Tian J.H."/>
            <person name="Sheng Y."/>
            <person name="Liu T."/>
            <person name="Pan Y.S."/>
            <person name="Xia L.Y."/>
            <person name="Li J."/>
            <person name="Zhao F."/>
            <person name="Cao W.C."/>
        </authorList>
    </citation>
    <scope>NUCLEOTIDE SEQUENCE</scope>
    <source>
        <strain evidence="2">Rmic-2018</strain>
    </source>
</reference>
<feature type="compositionally biased region" description="Low complexity" evidence="1">
    <location>
        <begin position="176"/>
        <end position="189"/>
    </location>
</feature>
<dbReference type="VEuPathDB" id="VectorBase:LOC119169616"/>